<dbReference type="AlphaFoldDB" id="A0AAD7EAG0"/>
<accession>A0AAD7EAG0</accession>
<organism evidence="2 3">
    <name type="scientific">Mycena albidolilacea</name>
    <dbReference type="NCBI Taxonomy" id="1033008"/>
    <lineage>
        <taxon>Eukaryota</taxon>
        <taxon>Fungi</taxon>
        <taxon>Dikarya</taxon>
        <taxon>Basidiomycota</taxon>
        <taxon>Agaricomycotina</taxon>
        <taxon>Agaricomycetes</taxon>
        <taxon>Agaricomycetidae</taxon>
        <taxon>Agaricales</taxon>
        <taxon>Marasmiineae</taxon>
        <taxon>Mycenaceae</taxon>
        <taxon>Mycena</taxon>
    </lineage>
</organism>
<feature type="region of interest" description="Disordered" evidence="1">
    <location>
        <begin position="158"/>
        <end position="183"/>
    </location>
</feature>
<dbReference type="Proteomes" id="UP001218218">
    <property type="component" value="Unassembled WGS sequence"/>
</dbReference>
<protein>
    <submittedName>
        <fullName evidence="2">Uncharacterized protein</fullName>
    </submittedName>
</protein>
<comment type="caution">
    <text evidence="2">The sequence shown here is derived from an EMBL/GenBank/DDBJ whole genome shotgun (WGS) entry which is preliminary data.</text>
</comment>
<feature type="region of interest" description="Disordered" evidence="1">
    <location>
        <begin position="1"/>
        <end position="51"/>
    </location>
</feature>
<gene>
    <name evidence="2" type="ORF">DFH08DRAFT_824902</name>
</gene>
<sequence length="261" mass="29734">MSVTDQYRRAGQYRHVSRNGKQPLIRRKSRKRSEKTEGQREGEGGAEEGEEGMRGAGWLLSCLRLQSTTHLPQVKGPPVVEAMAELGREDAVARRPVSHVSLCHRQVDSRSSEMMLGEILYFKEMQLGLCKKECKRKKQRRQAERAAWAAGNCKRRQNPIARKRAPEELEDDDQAERDRAEKEWKKDAIKAELQAVMTKKAELKEAPVEPKTEPVEGMAVSATFLSEFVVPVGFHMEGPCLVQDDKEPEATKNIDYELEYK</sequence>
<evidence type="ECO:0000313" key="3">
    <source>
        <dbReference type="Proteomes" id="UP001218218"/>
    </source>
</evidence>
<evidence type="ECO:0000313" key="2">
    <source>
        <dbReference type="EMBL" id="KAJ7305600.1"/>
    </source>
</evidence>
<reference evidence="2" key="1">
    <citation type="submission" date="2023-03" db="EMBL/GenBank/DDBJ databases">
        <title>Massive genome expansion in bonnet fungi (Mycena s.s.) driven by repeated elements and novel gene families across ecological guilds.</title>
        <authorList>
            <consortium name="Lawrence Berkeley National Laboratory"/>
            <person name="Harder C.B."/>
            <person name="Miyauchi S."/>
            <person name="Viragh M."/>
            <person name="Kuo A."/>
            <person name="Thoen E."/>
            <person name="Andreopoulos B."/>
            <person name="Lu D."/>
            <person name="Skrede I."/>
            <person name="Drula E."/>
            <person name="Henrissat B."/>
            <person name="Morin E."/>
            <person name="Kohler A."/>
            <person name="Barry K."/>
            <person name="LaButti K."/>
            <person name="Morin E."/>
            <person name="Salamov A."/>
            <person name="Lipzen A."/>
            <person name="Mereny Z."/>
            <person name="Hegedus B."/>
            <person name="Baldrian P."/>
            <person name="Stursova M."/>
            <person name="Weitz H."/>
            <person name="Taylor A."/>
            <person name="Grigoriev I.V."/>
            <person name="Nagy L.G."/>
            <person name="Martin F."/>
            <person name="Kauserud H."/>
        </authorList>
    </citation>
    <scope>NUCLEOTIDE SEQUENCE</scope>
    <source>
        <strain evidence="2">CBHHK002</strain>
    </source>
</reference>
<feature type="compositionally biased region" description="Basic and acidic residues" evidence="1">
    <location>
        <begin position="34"/>
        <end position="43"/>
    </location>
</feature>
<evidence type="ECO:0000256" key="1">
    <source>
        <dbReference type="SAM" id="MobiDB-lite"/>
    </source>
</evidence>
<dbReference type="EMBL" id="JARIHO010000095">
    <property type="protein sequence ID" value="KAJ7305600.1"/>
    <property type="molecule type" value="Genomic_DNA"/>
</dbReference>
<feature type="compositionally biased region" description="Basic residues" evidence="1">
    <location>
        <begin position="11"/>
        <end position="33"/>
    </location>
</feature>
<proteinExistence type="predicted"/>
<keyword evidence="3" id="KW-1185">Reference proteome</keyword>
<name>A0AAD7EAG0_9AGAR</name>